<accession>A0A7X5UQ48</accession>
<evidence type="ECO:0000256" key="1">
    <source>
        <dbReference type="SAM" id="MobiDB-lite"/>
    </source>
</evidence>
<keyword evidence="2" id="KW-0472">Membrane</keyword>
<organism evidence="3 4">
    <name type="scientific">Saccharomonospora amisosensis</name>
    <dbReference type="NCBI Taxonomy" id="1128677"/>
    <lineage>
        <taxon>Bacteria</taxon>
        <taxon>Bacillati</taxon>
        <taxon>Actinomycetota</taxon>
        <taxon>Actinomycetes</taxon>
        <taxon>Pseudonocardiales</taxon>
        <taxon>Pseudonocardiaceae</taxon>
        <taxon>Saccharomonospora</taxon>
    </lineage>
</organism>
<dbReference type="RefSeq" id="WP_167170496.1">
    <property type="nucleotide sequence ID" value="NZ_JAAOYM010000001.1"/>
</dbReference>
<keyword evidence="2" id="KW-0812">Transmembrane</keyword>
<sequence length="189" mass="19727">MTQPPQSTQPPYGQPGPCPQGGQAPPGGYPQSFAHYPAAPQAQHEPPPPKKRTGLWLGLSAWAVSVATFLVTGLLAPGFLLDDNGKVDAGDGPAAAVTERIAQGFADKDPAALNELVCAGSEPEVGGFTREAVFVESFQLRGPVRESGDTATATADVVLEAEGQQTKGAMRIELANEPGGWCWKHAEEL</sequence>
<feature type="compositionally biased region" description="Low complexity" evidence="1">
    <location>
        <begin position="29"/>
        <end position="44"/>
    </location>
</feature>
<gene>
    <name evidence="3" type="ORF">FHU38_002496</name>
</gene>
<evidence type="ECO:0000256" key="2">
    <source>
        <dbReference type="SAM" id="Phobius"/>
    </source>
</evidence>
<proteinExistence type="predicted"/>
<evidence type="ECO:0000313" key="4">
    <source>
        <dbReference type="Proteomes" id="UP000545493"/>
    </source>
</evidence>
<name>A0A7X5UQ48_9PSEU</name>
<dbReference type="EMBL" id="JAAOYM010000001">
    <property type="protein sequence ID" value="NIJ12152.1"/>
    <property type="molecule type" value="Genomic_DNA"/>
</dbReference>
<dbReference type="AlphaFoldDB" id="A0A7X5UQ48"/>
<feature type="region of interest" description="Disordered" evidence="1">
    <location>
        <begin position="1"/>
        <end position="51"/>
    </location>
</feature>
<reference evidence="3 4" key="1">
    <citation type="submission" date="2020-03" db="EMBL/GenBank/DDBJ databases">
        <title>Sequencing the genomes of 1000 actinobacteria strains.</title>
        <authorList>
            <person name="Klenk H.-P."/>
        </authorList>
    </citation>
    <scope>NUCLEOTIDE SEQUENCE [LARGE SCALE GENOMIC DNA]</scope>
    <source>
        <strain evidence="3 4">DSM 45685</strain>
    </source>
</reference>
<protein>
    <submittedName>
        <fullName evidence="3">Uncharacterized protein</fullName>
    </submittedName>
</protein>
<dbReference type="Proteomes" id="UP000545493">
    <property type="component" value="Unassembled WGS sequence"/>
</dbReference>
<keyword evidence="4" id="KW-1185">Reference proteome</keyword>
<evidence type="ECO:0000313" key="3">
    <source>
        <dbReference type="EMBL" id="NIJ12152.1"/>
    </source>
</evidence>
<keyword evidence="2" id="KW-1133">Transmembrane helix</keyword>
<feature type="transmembrane region" description="Helical" evidence="2">
    <location>
        <begin position="55"/>
        <end position="76"/>
    </location>
</feature>
<comment type="caution">
    <text evidence="3">The sequence shown here is derived from an EMBL/GenBank/DDBJ whole genome shotgun (WGS) entry which is preliminary data.</text>
</comment>